<evidence type="ECO:0000313" key="12">
    <source>
        <dbReference type="EMBL" id="TDA20807.1"/>
    </source>
</evidence>
<dbReference type="Proteomes" id="UP000295710">
    <property type="component" value="Unassembled WGS sequence"/>
</dbReference>
<keyword evidence="9" id="KW-0823">Tryptophan catabolism</keyword>
<dbReference type="Gene3D" id="3.50.30.50">
    <property type="entry name" value="Putative cyclase"/>
    <property type="match status" value="1"/>
</dbReference>
<comment type="subunit">
    <text evidence="3">Homodimer.</text>
</comment>
<dbReference type="GO" id="GO:0019441">
    <property type="term" value="P:L-tryptophan catabolic process to kynurenine"/>
    <property type="evidence" value="ECO:0007669"/>
    <property type="project" value="InterPro"/>
</dbReference>
<keyword evidence="8" id="KW-0862">Zinc</keyword>
<dbReference type="InterPro" id="IPR007325">
    <property type="entry name" value="KFase/CYL"/>
</dbReference>
<evidence type="ECO:0000313" key="13">
    <source>
        <dbReference type="Proteomes" id="UP000295710"/>
    </source>
</evidence>
<keyword evidence="6" id="KW-0479">Metal-binding</keyword>
<dbReference type="GO" id="GO:0046872">
    <property type="term" value="F:metal ion binding"/>
    <property type="evidence" value="ECO:0007669"/>
    <property type="project" value="UniProtKB-KW"/>
</dbReference>
<reference evidence="12 13" key="1">
    <citation type="journal article" date="2016" name="Nat. Microbiol.">
        <title>The Mouse Intestinal Bacterial Collection (miBC) provides host-specific insight into cultured diversity and functional potential of the gut microbiota.</title>
        <authorList>
            <person name="Lagkouvardos I."/>
            <person name="Pukall R."/>
            <person name="Abt B."/>
            <person name="Foesel B.U."/>
            <person name="Meier-Kolthoff J.P."/>
            <person name="Kumar N."/>
            <person name="Bresciani A."/>
            <person name="Martinez I."/>
            <person name="Just S."/>
            <person name="Ziegler C."/>
            <person name="Brugiroux S."/>
            <person name="Garzetti D."/>
            <person name="Wenning M."/>
            <person name="Bui T.P."/>
            <person name="Wang J."/>
            <person name="Hugenholtz F."/>
            <person name="Plugge C.M."/>
            <person name="Peterson D.A."/>
            <person name="Hornef M.W."/>
            <person name="Baines J.F."/>
            <person name="Smidt H."/>
            <person name="Walter J."/>
            <person name="Kristiansen K."/>
            <person name="Nielsen H.B."/>
            <person name="Haller D."/>
            <person name="Overmann J."/>
            <person name="Stecher B."/>
            <person name="Clavel T."/>
        </authorList>
    </citation>
    <scope>NUCLEOTIDE SEQUENCE [LARGE SCALE GENOMIC DNA]</scope>
    <source>
        <strain evidence="12 13">DSM 28560</strain>
    </source>
</reference>
<dbReference type="EMBL" id="SMMX01000015">
    <property type="protein sequence ID" value="TDA20807.1"/>
    <property type="molecule type" value="Genomic_DNA"/>
</dbReference>
<gene>
    <name evidence="12" type="ORF">E1963_15240</name>
</gene>
<dbReference type="PANTHER" id="PTHR31118">
    <property type="entry name" value="CYCLASE-LIKE PROTEIN 2"/>
    <property type="match status" value="1"/>
</dbReference>
<dbReference type="FunFam" id="3.50.30.50:FF:000001">
    <property type="entry name" value="Kynurenine formamidase"/>
    <property type="match status" value="1"/>
</dbReference>
<dbReference type="SUPFAM" id="SSF102198">
    <property type="entry name" value="Putative cyclase"/>
    <property type="match status" value="1"/>
</dbReference>
<dbReference type="AlphaFoldDB" id="A0A4R4FBF5"/>
<evidence type="ECO:0000256" key="6">
    <source>
        <dbReference type="ARBA" id="ARBA00022723"/>
    </source>
</evidence>
<name>A0A4R4FBF5_9FIRM</name>
<keyword evidence="7" id="KW-0378">Hydrolase</keyword>
<dbReference type="EC" id="3.5.1.9" evidence="4"/>
<evidence type="ECO:0000256" key="7">
    <source>
        <dbReference type="ARBA" id="ARBA00022801"/>
    </source>
</evidence>
<evidence type="ECO:0000256" key="11">
    <source>
        <dbReference type="ARBA" id="ARBA00060547"/>
    </source>
</evidence>
<evidence type="ECO:0000256" key="3">
    <source>
        <dbReference type="ARBA" id="ARBA00011738"/>
    </source>
</evidence>
<comment type="catalytic activity">
    <reaction evidence="10">
        <text>N-formyl-L-kynurenine + H2O = L-kynurenine + formate + H(+)</text>
        <dbReference type="Rhea" id="RHEA:13009"/>
        <dbReference type="ChEBI" id="CHEBI:15377"/>
        <dbReference type="ChEBI" id="CHEBI:15378"/>
        <dbReference type="ChEBI" id="CHEBI:15740"/>
        <dbReference type="ChEBI" id="CHEBI:57959"/>
        <dbReference type="ChEBI" id="CHEBI:58629"/>
        <dbReference type="EC" id="3.5.1.9"/>
    </reaction>
</comment>
<proteinExistence type="predicted"/>
<accession>A0A4R4FBF5</accession>
<dbReference type="GO" id="GO:0004061">
    <property type="term" value="F:arylformamidase activity"/>
    <property type="evidence" value="ECO:0007669"/>
    <property type="project" value="UniProtKB-EC"/>
</dbReference>
<comment type="caution">
    <text evidence="12">The sequence shown here is derived from an EMBL/GenBank/DDBJ whole genome shotgun (WGS) entry which is preliminary data.</text>
</comment>
<comment type="cofactor">
    <cofactor evidence="1">
        <name>Zn(2+)</name>
        <dbReference type="ChEBI" id="CHEBI:29105"/>
    </cofactor>
</comment>
<evidence type="ECO:0000256" key="8">
    <source>
        <dbReference type="ARBA" id="ARBA00022833"/>
    </source>
</evidence>
<evidence type="ECO:0000256" key="10">
    <source>
        <dbReference type="ARBA" id="ARBA00048496"/>
    </source>
</evidence>
<evidence type="ECO:0000256" key="5">
    <source>
        <dbReference type="ARBA" id="ARBA00014889"/>
    </source>
</evidence>
<protein>
    <recommendedName>
        <fullName evidence="5">Kynurenine formamidase</fullName>
        <ecNumber evidence="4">3.5.1.9</ecNumber>
    </recommendedName>
</protein>
<dbReference type="Pfam" id="PF04199">
    <property type="entry name" value="Cyclase"/>
    <property type="match status" value="1"/>
</dbReference>
<keyword evidence="13" id="KW-1185">Reference proteome</keyword>
<evidence type="ECO:0000256" key="1">
    <source>
        <dbReference type="ARBA" id="ARBA00001947"/>
    </source>
</evidence>
<comment type="function">
    <text evidence="2">Catalyzes the hydrolysis of N-formyl-L-kynurenine to L-kynurenine, the second step in the kynurenine pathway of tryptophan degradation.</text>
</comment>
<comment type="pathway">
    <text evidence="11">Amino-acid degradation; L-tryptophan degradation via kynurenine pathway; L-kynurenine from L-tryptophan: step 2/2.</text>
</comment>
<evidence type="ECO:0000256" key="2">
    <source>
        <dbReference type="ARBA" id="ARBA00002204"/>
    </source>
</evidence>
<dbReference type="InterPro" id="IPR037175">
    <property type="entry name" value="KFase_sf"/>
</dbReference>
<dbReference type="RefSeq" id="WP_132279750.1">
    <property type="nucleotide sequence ID" value="NZ_JAOBST010000015.1"/>
</dbReference>
<evidence type="ECO:0000256" key="9">
    <source>
        <dbReference type="ARBA" id="ARBA00023079"/>
    </source>
</evidence>
<evidence type="ECO:0000256" key="4">
    <source>
        <dbReference type="ARBA" id="ARBA00012930"/>
    </source>
</evidence>
<organism evidence="12 13">
    <name type="scientific">Extibacter muris</name>
    <dbReference type="NCBI Taxonomy" id="1796622"/>
    <lineage>
        <taxon>Bacteria</taxon>
        <taxon>Bacillati</taxon>
        <taxon>Bacillota</taxon>
        <taxon>Clostridia</taxon>
        <taxon>Lachnospirales</taxon>
        <taxon>Lachnospiraceae</taxon>
        <taxon>Extibacter</taxon>
    </lineage>
</organism>
<sequence length="213" mass="23323">MEIIDLTYTLDKDTPVWPGTPKPRLGSLCGYGNDGFRETALTLTSHTGTHMDAPAHLFAKGKTLEHFPAAQFLGRAAVIDCTGIKEGEYITCKYIEPVRELADAADFLLFRTGWEEFWGQEKYMRHSPGLEADTAKYIARTGKKGVGIDTMSIDAADARELPAHKVLLGTNQMVIIENLCNLGELGDGLVDFVALPLKYECADGAPVRAIAYI</sequence>
<dbReference type="PANTHER" id="PTHR31118:SF12">
    <property type="entry name" value="CYCLASE-LIKE PROTEIN 2"/>
    <property type="match status" value="1"/>
</dbReference>